<evidence type="ECO:0000256" key="1">
    <source>
        <dbReference type="ARBA" id="ARBA00005725"/>
    </source>
</evidence>
<dbReference type="InterPro" id="IPR051609">
    <property type="entry name" value="NmrA/Isoflavone_reductase-like"/>
</dbReference>
<evidence type="ECO:0000256" key="3">
    <source>
        <dbReference type="ARBA" id="ARBA00023002"/>
    </source>
</evidence>
<dbReference type="InterPro" id="IPR016040">
    <property type="entry name" value="NAD(P)-bd_dom"/>
</dbReference>
<evidence type="ECO:0000256" key="2">
    <source>
        <dbReference type="ARBA" id="ARBA00022857"/>
    </source>
</evidence>
<dbReference type="PANTHER" id="PTHR47706">
    <property type="entry name" value="NMRA-LIKE FAMILY PROTEIN"/>
    <property type="match status" value="1"/>
</dbReference>
<name>A0A3M2S739_9HYPO</name>
<dbReference type="Proteomes" id="UP000277212">
    <property type="component" value="Unassembled WGS sequence"/>
</dbReference>
<keyword evidence="6" id="KW-1185">Reference proteome</keyword>
<dbReference type="OrthoDB" id="9984533at2759"/>
<evidence type="ECO:0000259" key="4">
    <source>
        <dbReference type="Pfam" id="PF13460"/>
    </source>
</evidence>
<dbReference type="InterPro" id="IPR036291">
    <property type="entry name" value="NAD(P)-bd_dom_sf"/>
</dbReference>
<feature type="domain" description="NAD(P)-binding" evidence="4">
    <location>
        <begin position="11"/>
        <end position="160"/>
    </location>
</feature>
<dbReference type="Gene3D" id="3.40.50.720">
    <property type="entry name" value="NAD(P)-binding Rossmann-like Domain"/>
    <property type="match status" value="1"/>
</dbReference>
<dbReference type="GO" id="GO:0016491">
    <property type="term" value="F:oxidoreductase activity"/>
    <property type="evidence" value="ECO:0007669"/>
    <property type="project" value="UniProtKB-KW"/>
</dbReference>
<proteinExistence type="inferred from homology"/>
<accession>A0A3M2S739</accession>
<dbReference type="Pfam" id="PF13460">
    <property type="entry name" value="NAD_binding_10"/>
    <property type="match status" value="1"/>
</dbReference>
<keyword evidence="3" id="KW-0560">Oxidoreductase</keyword>
<reference evidence="5 6" key="1">
    <citation type="submission" date="2017-06" db="EMBL/GenBank/DDBJ databases">
        <title>Comparative genomic analysis of Ambrosia Fusariam Clade fungi.</title>
        <authorList>
            <person name="Stajich J.E."/>
            <person name="Carrillo J."/>
            <person name="Kijimoto T."/>
            <person name="Eskalen A."/>
            <person name="O'Donnell K."/>
            <person name="Kasson M."/>
        </authorList>
    </citation>
    <scope>NUCLEOTIDE SEQUENCE [LARGE SCALE GENOMIC DNA]</scope>
    <source>
        <strain evidence="5">UCR3666</strain>
    </source>
</reference>
<gene>
    <name evidence="5" type="ORF">CDV36_006933</name>
</gene>
<keyword evidence="2" id="KW-0521">NADP</keyword>
<dbReference type="EMBL" id="NKUJ01000109">
    <property type="protein sequence ID" value="RMJ13387.1"/>
    <property type="molecule type" value="Genomic_DNA"/>
</dbReference>
<comment type="caution">
    <text evidence="5">The sequence shown here is derived from an EMBL/GenBank/DDBJ whole genome shotgun (WGS) entry which is preliminary data.</text>
</comment>
<dbReference type="SUPFAM" id="SSF51735">
    <property type="entry name" value="NAD(P)-binding Rossmann-fold domains"/>
    <property type="match status" value="1"/>
</dbReference>
<organism evidence="5 6">
    <name type="scientific">Fusarium kuroshium</name>
    <dbReference type="NCBI Taxonomy" id="2010991"/>
    <lineage>
        <taxon>Eukaryota</taxon>
        <taxon>Fungi</taxon>
        <taxon>Dikarya</taxon>
        <taxon>Ascomycota</taxon>
        <taxon>Pezizomycotina</taxon>
        <taxon>Sordariomycetes</taxon>
        <taxon>Hypocreomycetidae</taxon>
        <taxon>Hypocreales</taxon>
        <taxon>Nectriaceae</taxon>
        <taxon>Fusarium</taxon>
        <taxon>Fusarium solani species complex</taxon>
    </lineage>
</organism>
<dbReference type="PANTHER" id="PTHR47706:SF9">
    <property type="entry name" value="NMRA-LIKE DOMAIN-CONTAINING PROTEIN-RELATED"/>
    <property type="match status" value="1"/>
</dbReference>
<evidence type="ECO:0000313" key="6">
    <source>
        <dbReference type="Proteomes" id="UP000277212"/>
    </source>
</evidence>
<sequence length="306" mass="33877">MSPFKNVAILGGTGSLGEVLIPALLNANFSVTCIARPGSSAVIPAGVTKKTADYTDTKALTDVLKNQDVLVEAFNPAAAIHQGLIVRSALQAGVKHIITPDFSGDTFHPRIGELLIFEPKLRAKREFEKIIAESEGRLSWTSIIVGTWFDWTIETGIFWINKEQKKIFRYGSGDQKCSMSRRSLNGEALVAVLETPEKYHNRPAYFASHTVSTNQLITIIEELGLEGWSVTDVPIEGYYQEALRLWEEDTANGVENRLGSKAYPMLSTVALLDENNRYGSDFSDKVEPGWDEGEDALKELLKKLLE</sequence>
<protein>
    <recommendedName>
        <fullName evidence="4">NAD(P)-binding domain-containing protein</fullName>
    </recommendedName>
</protein>
<evidence type="ECO:0000313" key="5">
    <source>
        <dbReference type="EMBL" id="RMJ13387.1"/>
    </source>
</evidence>
<dbReference type="AlphaFoldDB" id="A0A3M2S739"/>
<comment type="similarity">
    <text evidence="1">Belongs to the NmrA-type oxidoreductase family. Isoflavone reductase subfamily.</text>
</comment>